<comment type="caution">
    <text evidence="2">The sequence shown here is derived from an EMBL/GenBank/DDBJ whole genome shotgun (WGS) entry which is preliminary data.</text>
</comment>
<organism evidence="2 3">
    <name type="scientific">Aeribacillus alveayuensis</name>
    <dbReference type="NCBI Taxonomy" id="279215"/>
    <lineage>
        <taxon>Bacteria</taxon>
        <taxon>Bacillati</taxon>
        <taxon>Bacillota</taxon>
        <taxon>Bacilli</taxon>
        <taxon>Bacillales</taxon>
        <taxon>Bacillaceae</taxon>
        <taxon>Aeribacillus</taxon>
    </lineage>
</organism>
<reference evidence="2 3" key="1">
    <citation type="submission" date="2023-07" db="EMBL/GenBank/DDBJ databases">
        <title>Genomic Encyclopedia of Type Strains, Phase IV (KMG-IV): sequencing the most valuable type-strain genomes for metagenomic binning, comparative biology and taxonomic classification.</title>
        <authorList>
            <person name="Goeker M."/>
        </authorList>
    </citation>
    <scope>NUCLEOTIDE SEQUENCE [LARGE SCALE GENOMIC DNA]</scope>
    <source>
        <strain evidence="2 3">DSM 19092</strain>
    </source>
</reference>
<keyword evidence="1" id="KW-1133">Transmembrane helix</keyword>
<feature type="transmembrane region" description="Helical" evidence="1">
    <location>
        <begin position="6"/>
        <end position="26"/>
    </location>
</feature>
<keyword evidence="1" id="KW-0472">Membrane</keyword>
<evidence type="ECO:0000313" key="3">
    <source>
        <dbReference type="Proteomes" id="UP001225646"/>
    </source>
</evidence>
<dbReference type="EMBL" id="JAUSTR010000001">
    <property type="protein sequence ID" value="MDQ0161383.1"/>
    <property type="molecule type" value="Genomic_DNA"/>
</dbReference>
<name>A0ABT9VK76_9BACI</name>
<evidence type="ECO:0000256" key="1">
    <source>
        <dbReference type="SAM" id="Phobius"/>
    </source>
</evidence>
<evidence type="ECO:0008006" key="4">
    <source>
        <dbReference type="Google" id="ProtNLM"/>
    </source>
</evidence>
<gene>
    <name evidence="2" type="ORF">J2S06_000453</name>
</gene>
<dbReference type="RefSeq" id="WP_419151160.1">
    <property type="nucleotide sequence ID" value="NZ_JAUSTR010000001.1"/>
</dbReference>
<sequence>MFIHIYEGLQWLVGFSVYVILPFYVYRKVQKRKKVSLAWTVEKLW</sequence>
<accession>A0ABT9VK76</accession>
<proteinExistence type="predicted"/>
<dbReference type="Proteomes" id="UP001225646">
    <property type="component" value="Unassembled WGS sequence"/>
</dbReference>
<keyword evidence="3" id="KW-1185">Reference proteome</keyword>
<keyword evidence="1" id="KW-0812">Transmembrane</keyword>
<evidence type="ECO:0000313" key="2">
    <source>
        <dbReference type="EMBL" id="MDQ0161383.1"/>
    </source>
</evidence>
<protein>
    <recommendedName>
        <fullName evidence="4">NarG-like domain-containing protein</fullName>
    </recommendedName>
</protein>